<dbReference type="Gene3D" id="3.10.10.10">
    <property type="entry name" value="HIV Type 1 Reverse Transcriptase, subunit A, domain 1"/>
    <property type="match status" value="1"/>
</dbReference>
<sequence length="99" mass="11332">PSNRAPFRLSKVEQEALDIFVAELLKKDWIEVSDSPWVSNIFGWLHSNNPHMPIRWDIDYRLVNAASEVANIPLPHIEQLFDRMVGAVIFSILDLASGY</sequence>
<keyword evidence="2" id="KW-1185">Reference proteome</keyword>
<proteinExistence type="predicted"/>
<dbReference type="PANTHER" id="PTHR24559">
    <property type="entry name" value="TRANSPOSON TY3-I GAG-POL POLYPROTEIN"/>
    <property type="match status" value="1"/>
</dbReference>
<dbReference type="InParanoid" id="G4Z5R8"/>
<evidence type="ECO:0000313" key="2">
    <source>
        <dbReference type="Proteomes" id="UP000002640"/>
    </source>
</evidence>
<gene>
    <name evidence="1" type="ORF">PHYSODRAFT_405893</name>
</gene>
<accession>G4Z5R8</accession>
<organism evidence="1 2">
    <name type="scientific">Phytophthora sojae (strain P6497)</name>
    <name type="common">Soybean stem and root rot agent</name>
    <name type="synonym">Phytophthora megasperma f. sp. glycines</name>
    <dbReference type="NCBI Taxonomy" id="1094619"/>
    <lineage>
        <taxon>Eukaryota</taxon>
        <taxon>Sar</taxon>
        <taxon>Stramenopiles</taxon>
        <taxon>Oomycota</taxon>
        <taxon>Peronosporomycetes</taxon>
        <taxon>Peronosporales</taxon>
        <taxon>Peronosporaceae</taxon>
        <taxon>Phytophthora</taxon>
    </lineage>
</organism>
<feature type="non-terminal residue" evidence="1">
    <location>
        <position position="99"/>
    </location>
</feature>
<dbReference type="RefSeq" id="XP_009522218.1">
    <property type="nucleotide sequence ID" value="XM_009523923.1"/>
</dbReference>
<dbReference type="KEGG" id="psoj:PHYSODRAFT_405893"/>
<protein>
    <recommendedName>
        <fullName evidence="3">Reverse transcriptase domain-containing protein</fullName>
    </recommendedName>
</protein>
<dbReference type="SUPFAM" id="SSF56672">
    <property type="entry name" value="DNA/RNA polymerases"/>
    <property type="match status" value="1"/>
</dbReference>
<dbReference type="AlphaFoldDB" id="G4Z5R8"/>
<dbReference type="GeneID" id="20651446"/>
<dbReference type="EMBL" id="JH159153">
    <property type="protein sequence ID" value="EGZ19501.1"/>
    <property type="molecule type" value="Genomic_DNA"/>
</dbReference>
<dbReference type="SMR" id="G4Z5R8"/>
<reference evidence="1 2" key="1">
    <citation type="journal article" date="2006" name="Science">
        <title>Phytophthora genome sequences uncover evolutionary origins and mechanisms of pathogenesis.</title>
        <authorList>
            <person name="Tyler B.M."/>
            <person name="Tripathy S."/>
            <person name="Zhang X."/>
            <person name="Dehal P."/>
            <person name="Jiang R.H."/>
            <person name="Aerts A."/>
            <person name="Arredondo F.D."/>
            <person name="Baxter L."/>
            <person name="Bensasson D."/>
            <person name="Beynon J.L."/>
            <person name="Chapman J."/>
            <person name="Damasceno C.M."/>
            <person name="Dorrance A.E."/>
            <person name="Dou D."/>
            <person name="Dickerman A.W."/>
            <person name="Dubchak I.L."/>
            <person name="Garbelotto M."/>
            <person name="Gijzen M."/>
            <person name="Gordon S.G."/>
            <person name="Govers F."/>
            <person name="Grunwald N.J."/>
            <person name="Huang W."/>
            <person name="Ivors K.L."/>
            <person name="Jones R.W."/>
            <person name="Kamoun S."/>
            <person name="Krampis K."/>
            <person name="Lamour K.H."/>
            <person name="Lee M.K."/>
            <person name="McDonald W.H."/>
            <person name="Medina M."/>
            <person name="Meijer H.J."/>
            <person name="Nordberg E.K."/>
            <person name="Maclean D.J."/>
            <person name="Ospina-Giraldo M.D."/>
            <person name="Morris P.F."/>
            <person name="Phuntumart V."/>
            <person name="Putnam N.H."/>
            <person name="Rash S."/>
            <person name="Rose J.K."/>
            <person name="Sakihama Y."/>
            <person name="Salamov A.A."/>
            <person name="Savidor A."/>
            <person name="Scheuring C.F."/>
            <person name="Smith B.M."/>
            <person name="Sobral B.W."/>
            <person name="Terry A."/>
            <person name="Torto-Alalibo T.A."/>
            <person name="Win J."/>
            <person name="Xu Z."/>
            <person name="Zhang H."/>
            <person name="Grigoriev I.V."/>
            <person name="Rokhsar D.S."/>
            <person name="Boore J.L."/>
        </authorList>
    </citation>
    <scope>NUCLEOTIDE SEQUENCE [LARGE SCALE GENOMIC DNA]</scope>
    <source>
        <strain evidence="1 2">P6497</strain>
    </source>
</reference>
<feature type="non-terminal residue" evidence="1">
    <location>
        <position position="1"/>
    </location>
</feature>
<dbReference type="InterPro" id="IPR053134">
    <property type="entry name" value="RNA-dir_DNA_polymerase"/>
</dbReference>
<dbReference type="PANTHER" id="PTHR24559:SF451">
    <property type="entry name" value="REVERSE TRANSCRIPTASE"/>
    <property type="match status" value="1"/>
</dbReference>
<evidence type="ECO:0008006" key="3">
    <source>
        <dbReference type="Google" id="ProtNLM"/>
    </source>
</evidence>
<dbReference type="STRING" id="1094619.G4Z5R8"/>
<dbReference type="Proteomes" id="UP000002640">
    <property type="component" value="Unassembled WGS sequence"/>
</dbReference>
<evidence type="ECO:0000313" key="1">
    <source>
        <dbReference type="EMBL" id="EGZ19501.1"/>
    </source>
</evidence>
<dbReference type="InterPro" id="IPR043502">
    <property type="entry name" value="DNA/RNA_pol_sf"/>
</dbReference>
<name>G4Z5R8_PHYSP</name>